<comment type="caution">
    <text evidence="1">The sequence shown here is derived from an EMBL/GenBank/DDBJ whole genome shotgun (WGS) entry which is preliminary data.</text>
</comment>
<dbReference type="OrthoDB" id="4981341at2"/>
<dbReference type="EMBL" id="RCWJ01000002">
    <property type="protein sequence ID" value="RLQ84085.1"/>
    <property type="molecule type" value="Genomic_DNA"/>
</dbReference>
<keyword evidence="2" id="KW-1185">Reference proteome</keyword>
<dbReference type="AlphaFoldDB" id="A0A3L7J1G1"/>
<evidence type="ECO:0000313" key="2">
    <source>
        <dbReference type="Proteomes" id="UP000282460"/>
    </source>
</evidence>
<dbReference type="Gene3D" id="1.25.10.90">
    <property type="match status" value="1"/>
</dbReference>
<reference evidence="1 2" key="1">
    <citation type="submission" date="2018-10" db="EMBL/GenBank/DDBJ databases">
        <authorList>
            <person name="Li J."/>
        </authorList>
    </citation>
    <scope>NUCLEOTIDE SEQUENCE [LARGE SCALE GENOMIC DNA]</scope>
    <source>
        <strain evidence="1 2">ZD1-4</strain>
    </source>
</reference>
<protein>
    <submittedName>
        <fullName evidence="1">DNA alkylation repair protein</fullName>
    </submittedName>
</protein>
<dbReference type="SUPFAM" id="SSF48371">
    <property type="entry name" value="ARM repeat"/>
    <property type="match status" value="1"/>
</dbReference>
<evidence type="ECO:0000313" key="1">
    <source>
        <dbReference type="EMBL" id="RLQ84085.1"/>
    </source>
</evidence>
<proteinExistence type="predicted"/>
<dbReference type="Pfam" id="PF08713">
    <property type="entry name" value="DNA_alkylation"/>
    <property type="match status" value="1"/>
</dbReference>
<gene>
    <name evidence="1" type="ORF">D9V28_07540</name>
</gene>
<organism evidence="1 2">
    <name type="scientific">Mycetocola zhadangensis</name>
    <dbReference type="NCBI Taxonomy" id="1164595"/>
    <lineage>
        <taxon>Bacteria</taxon>
        <taxon>Bacillati</taxon>
        <taxon>Actinomycetota</taxon>
        <taxon>Actinomycetes</taxon>
        <taxon>Micrococcales</taxon>
        <taxon>Microbacteriaceae</taxon>
        <taxon>Mycetocola</taxon>
    </lineage>
</organism>
<dbReference type="InterPro" id="IPR016024">
    <property type="entry name" value="ARM-type_fold"/>
</dbReference>
<dbReference type="Proteomes" id="UP000282460">
    <property type="component" value="Unassembled WGS sequence"/>
</dbReference>
<sequence>MSEAGEFIDAALQRETAWTSPADDRDSSGLHSYGASIGAVRGTVRDALRKFRGMPHDQVTALASELWSVPVFERRLAAVVLLQSSVPLLDNSDLTRIEGFLREGRVRSLVDPLAIDVVGPLIERLDEVGRNRAFVALDRWLGENNVWLRRAAILAPLRALRAGNGDPERFARSARALLAEPYTSDVVSEAIDTVLDALPK</sequence>
<dbReference type="InterPro" id="IPR014825">
    <property type="entry name" value="DNA_alkylation"/>
</dbReference>
<name>A0A3L7J1G1_9MICO</name>
<accession>A0A3L7J1G1</accession>
<dbReference type="RefSeq" id="WP_121659130.1">
    <property type="nucleotide sequence ID" value="NZ_BMEK01000002.1"/>
</dbReference>